<dbReference type="EMBL" id="HG994587">
    <property type="protein sequence ID" value="CAF3022324.1"/>
    <property type="molecule type" value="Genomic_DNA"/>
</dbReference>
<proteinExistence type="predicted"/>
<evidence type="ECO:0000313" key="2">
    <source>
        <dbReference type="Proteomes" id="UP000675881"/>
    </source>
</evidence>
<evidence type="ECO:0000313" key="1">
    <source>
        <dbReference type="EMBL" id="CAF3022324.1"/>
    </source>
</evidence>
<dbReference type="AlphaFoldDB" id="A0A7R8D729"/>
<reference evidence="1" key="1">
    <citation type="submission" date="2021-02" db="EMBL/GenBank/DDBJ databases">
        <authorList>
            <person name="Bekaert M."/>
        </authorList>
    </citation>
    <scope>NUCLEOTIDE SEQUENCE</scope>
    <source>
        <strain evidence="1">IoA-00</strain>
    </source>
</reference>
<dbReference type="InterPro" id="IPR015943">
    <property type="entry name" value="WD40/YVTN_repeat-like_dom_sf"/>
</dbReference>
<dbReference type="InterPro" id="IPR036322">
    <property type="entry name" value="WD40_repeat_dom_sf"/>
</dbReference>
<protein>
    <submittedName>
        <fullName evidence="1">STXBP5</fullName>
    </submittedName>
</protein>
<dbReference type="OrthoDB" id="19944at2759"/>
<organism evidence="1 2">
    <name type="scientific">Lepeophtheirus salmonis</name>
    <name type="common">Salmon louse</name>
    <name type="synonym">Caligus salmonis</name>
    <dbReference type="NCBI Taxonomy" id="72036"/>
    <lineage>
        <taxon>Eukaryota</taxon>
        <taxon>Metazoa</taxon>
        <taxon>Ecdysozoa</taxon>
        <taxon>Arthropoda</taxon>
        <taxon>Crustacea</taxon>
        <taxon>Multicrustacea</taxon>
        <taxon>Hexanauplia</taxon>
        <taxon>Copepoda</taxon>
        <taxon>Siphonostomatoida</taxon>
        <taxon>Caligidae</taxon>
        <taxon>Lepeophtheirus</taxon>
    </lineage>
</organism>
<dbReference type="SUPFAM" id="SSF50978">
    <property type="entry name" value="WD40 repeat-like"/>
    <property type="match status" value="1"/>
</dbReference>
<dbReference type="PANTHER" id="PTHR10241:SF25">
    <property type="entry name" value="TOMOSYN, ISOFORM C"/>
    <property type="match status" value="1"/>
</dbReference>
<dbReference type="GO" id="GO:0006893">
    <property type="term" value="P:Golgi to plasma membrane transport"/>
    <property type="evidence" value="ECO:0007669"/>
    <property type="project" value="TreeGrafter"/>
</dbReference>
<dbReference type="GO" id="GO:0005886">
    <property type="term" value="C:plasma membrane"/>
    <property type="evidence" value="ECO:0007669"/>
    <property type="project" value="TreeGrafter"/>
</dbReference>
<dbReference type="GO" id="GO:0019905">
    <property type="term" value="F:syntaxin binding"/>
    <property type="evidence" value="ECO:0007669"/>
    <property type="project" value="TreeGrafter"/>
</dbReference>
<dbReference type="PANTHER" id="PTHR10241">
    <property type="entry name" value="LETHAL 2 GIANT LARVAE PROTEIN"/>
    <property type="match status" value="1"/>
</dbReference>
<dbReference type="Gene3D" id="2.130.10.10">
    <property type="entry name" value="YVTN repeat-like/Quinoprotein amine dehydrogenase"/>
    <property type="match status" value="1"/>
</dbReference>
<dbReference type="Proteomes" id="UP000675881">
    <property type="component" value="Chromosome 8"/>
</dbReference>
<name>A0A7R8D729_LEPSM</name>
<sequence length="161" mass="17879">MKKFVSIKGVIDNIRLSVNTPPTPSGTMSSGSPGPVRLEKEIIESLTPEQFTLQPTLRHGFPFKPLSMAYDSVQKLMAIGNRSGVVKIYGKPGIDSEIFHENGPGVLQILFLVNSGKLLTTTTDDRLNLWDFKKKTPELLQSIRLQKESISTVFSDFQESI</sequence>
<dbReference type="GO" id="GO:0045159">
    <property type="term" value="F:myosin II binding"/>
    <property type="evidence" value="ECO:0007669"/>
    <property type="project" value="TreeGrafter"/>
</dbReference>
<accession>A0A7R8D729</accession>
<dbReference type="GO" id="GO:0031201">
    <property type="term" value="C:SNARE complex"/>
    <property type="evidence" value="ECO:0007669"/>
    <property type="project" value="TreeGrafter"/>
</dbReference>
<dbReference type="GO" id="GO:0006887">
    <property type="term" value="P:exocytosis"/>
    <property type="evidence" value="ECO:0007669"/>
    <property type="project" value="TreeGrafter"/>
</dbReference>
<dbReference type="GO" id="GO:0005096">
    <property type="term" value="F:GTPase activator activity"/>
    <property type="evidence" value="ECO:0007669"/>
    <property type="project" value="TreeGrafter"/>
</dbReference>
<gene>
    <name evidence="1" type="ORF">LSAA_13882</name>
</gene>
<keyword evidence="2" id="KW-1185">Reference proteome</keyword>